<gene>
    <name evidence="2" type="ORF">H6B30_04210</name>
</gene>
<evidence type="ECO:0000256" key="1">
    <source>
        <dbReference type="SAM" id="SignalP"/>
    </source>
</evidence>
<reference evidence="2 3" key="1">
    <citation type="journal article" date="2021" name="Sci. Rep.">
        <title>The distribution of antibiotic resistance genes in chicken gut microbiota commensals.</title>
        <authorList>
            <person name="Juricova H."/>
            <person name="Matiasovicova J."/>
            <person name="Kubasova T."/>
            <person name="Cejkova D."/>
            <person name="Rychlik I."/>
        </authorList>
    </citation>
    <scope>NUCLEOTIDE SEQUENCE [LARGE SCALE GENOMIC DNA]</scope>
    <source>
        <strain evidence="2 3">An819</strain>
    </source>
</reference>
<sequence>MKKIKDLVLALLAVAMLSSCMSDGNSYAGFFGVNANGGRPVYANTAYAFLTFGSYGAWHIDQESGADWCKLDLMQGNGGAFYSIPARFTLNTTGESRVARFVVRDNSNGDDAYGTFYFSQYATRGDGSLGNASLVTGISGDDGSAITIEYDTLCRPTLLVMEKNGEQLRRLTIGYHTSDSTVSVSDGSSTLTGVYDLGYQTDRLQSDRDTVGYYEQSIFAGDADAFNVEEHKWGGEYTVQALLYTNGSLRDGNPDGEYVADSLRYQRGNAEGIVYREMLKLSYSDNSNRCQSVDVNQLLLGIEECNPYQLVAMFRDARNSKIISEASAADGKFVVETTLNSDKSVSTMTVTNKQGAKVKYTFTYSSTLP</sequence>
<evidence type="ECO:0000313" key="2">
    <source>
        <dbReference type="EMBL" id="MBM6660965.1"/>
    </source>
</evidence>
<feature type="signal peptide" evidence="1">
    <location>
        <begin position="1"/>
        <end position="21"/>
    </location>
</feature>
<evidence type="ECO:0000313" key="3">
    <source>
        <dbReference type="Proteomes" id="UP000764045"/>
    </source>
</evidence>
<dbReference type="Proteomes" id="UP000764045">
    <property type="component" value="Unassembled WGS sequence"/>
</dbReference>
<organism evidence="2 3">
    <name type="scientific">Marseilla massiliensis</name>
    <dbReference type="NCBI Taxonomy" id="1841864"/>
    <lineage>
        <taxon>Bacteria</taxon>
        <taxon>Pseudomonadati</taxon>
        <taxon>Bacteroidota</taxon>
        <taxon>Bacteroidia</taxon>
        <taxon>Bacteroidales</taxon>
        <taxon>Prevotellaceae</taxon>
        <taxon>Marseilla</taxon>
    </lineage>
</organism>
<accession>A0A938WM30</accession>
<keyword evidence="3" id="KW-1185">Reference proteome</keyword>
<name>A0A938WM30_9BACT</name>
<proteinExistence type="predicted"/>
<dbReference type="AlphaFoldDB" id="A0A938WM30"/>
<comment type="caution">
    <text evidence="2">The sequence shown here is derived from an EMBL/GenBank/DDBJ whole genome shotgun (WGS) entry which is preliminary data.</text>
</comment>
<dbReference type="PROSITE" id="PS51257">
    <property type="entry name" value="PROKAR_LIPOPROTEIN"/>
    <property type="match status" value="1"/>
</dbReference>
<feature type="chain" id="PRO_5037299439" evidence="1">
    <location>
        <begin position="22"/>
        <end position="369"/>
    </location>
</feature>
<dbReference type="RefSeq" id="WP_205108238.1">
    <property type="nucleotide sequence ID" value="NZ_JACJJL010000005.1"/>
</dbReference>
<protein>
    <submittedName>
        <fullName evidence="2">Uncharacterized protein</fullName>
    </submittedName>
</protein>
<dbReference type="EMBL" id="JACJJL010000005">
    <property type="protein sequence ID" value="MBM6660965.1"/>
    <property type="molecule type" value="Genomic_DNA"/>
</dbReference>
<keyword evidence="1" id="KW-0732">Signal</keyword>